<evidence type="ECO:0000256" key="6">
    <source>
        <dbReference type="SAM" id="Phobius"/>
    </source>
</evidence>
<feature type="domain" description="CopC" evidence="8">
    <location>
        <begin position="28"/>
        <end position="126"/>
    </location>
</feature>
<dbReference type="GO" id="GO:0005886">
    <property type="term" value="C:plasma membrane"/>
    <property type="evidence" value="ECO:0007669"/>
    <property type="project" value="TreeGrafter"/>
</dbReference>
<organism evidence="9 10">
    <name type="scientific">Microbacterium paraoxydans</name>
    <dbReference type="NCBI Taxonomy" id="199592"/>
    <lineage>
        <taxon>Bacteria</taxon>
        <taxon>Bacillati</taxon>
        <taxon>Actinomycetota</taxon>
        <taxon>Actinomycetes</taxon>
        <taxon>Micrococcales</taxon>
        <taxon>Microbacteriaceae</taxon>
        <taxon>Microbacterium</taxon>
    </lineage>
</organism>
<evidence type="ECO:0000256" key="5">
    <source>
        <dbReference type="SAM" id="MobiDB-lite"/>
    </source>
</evidence>
<evidence type="ECO:0000256" key="3">
    <source>
        <dbReference type="ARBA" id="ARBA00022729"/>
    </source>
</evidence>
<reference evidence="9 10" key="1">
    <citation type="submission" date="2016-10" db="EMBL/GenBank/DDBJ databases">
        <authorList>
            <person name="de Groot N.N."/>
        </authorList>
    </citation>
    <scope>NUCLEOTIDE SEQUENCE [LARGE SCALE GENOMIC DNA]</scope>
    <source>
        <strain evidence="9 10">DSM 15019</strain>
    </source>
</reference>
<evidence type="ECO:0000313" key="9">
    <source>
        <dbReference type="EMBL" id="SDR82562.1"/>
    </source>
</evidence>
<protein>
    <recommendedName>
        <fullName evidence="8">CopC domain-containing protein</fullName>
    </recommendedName>
</protein>
<feature type="region of interest" description="Disordered" evidence="5">
    <location>
        <begin position="135"/>
        <end position="157"/>
    </location>
</feature>
<dbReference type="GO" id="GO:0005507">
    <property type="term" value="F:copper ion binding"/>
    <property type="evidence" value="ECO:0007669"/>
    <property type="project" value="InterPro"/>
</dbReference>
<evidence type="ECO:0000259" key="8">
    <source>
        <dbReference type="Pfam" id="PF04234"/>
    </source>
</evidence>
<dbReference type="EMBL" id="LT629770">
    <property type="protein sequence ID" value="SDR82562.1"/>
    <property type="molecule type" value="Genomic_DNA"/>
</dbReference>
<dbReference type="Pfam" id="PF04234">
    <property type="entry name" value="CopC"/>
    <property type="match status" value="1"/>
</dbReference>
<dbReference type="RefSeq" id="WP_231919618.1">
    <property type="nucleotide sequence ID" value="NZ_LT629770.1"/>
</dbReference>
<keyword evidence="6" id="KW-0812">Transmembrane</keyword>
<dbReference type="InterPro" id="IPR014756">
    <property type="entry name" value="Ig_E-set"/>
</dbReference>
<name>A0A1H1M7N8_9MICO</name>
<dbReference type="GO" id="GO:0042597">
    <property type="term" value="C:periplasmic space"/>
    <property type="evidence" value="ECO:0007669"/>
    <property type="project" value="InterPro"/>
</dbReference>
<proteinExistence type="predicted"/>
<dbReference type="AlphaFoldDB" id="A0A1H1M7N8"/>
<dbReference type="InterPro" id="IPR014755">
    <property type="entry name" value="Cu-Rt/internalin_Ig-like"/>
</dbReference>
<dbReference type="PANTHER" id="PTHR34820">
    <property type="entry name" value="INNER MEMBRANE PROTEIN YEBZ"/>
    <property type="match status" value="1"/>
</dbReference>
<dbReference type="GO" id="GO:0006825">
    <property type="term" value="P:copper ion transport"/>
    <property type="evidence" value="ECO:0007669"/>
    <property type="project" value="InterPro"/>
</dbReference>
<accession>A0A1H1M7N8</accession>
<gene>
    <name evidence="9" type="ORF">SAMN04489809_0420</name>
</gene>
<dbReference type="GO" id="GO:0030313">
    <property type="term" value="C:cell envelope"/>
    <property type="evidence" value="ECO:0007669"/>
    <property type="project" value="UniProtKB-SubCell"/>
</dbReference>
<evidence type="ECO:0000256" key="1">
    <source>
        <dbReference type="ARBA" id="ARBA00004196"/>
    </source>
</evidence>
<dbReference type="eggNOG" id="COG2372">
    <property type="taxonomic scope" value="Bacteria"/>
</dbReference>
<keyword evidence="6" id="KW-1133">Transmembrane helix</keyword>
<dbReference type="GO" id="GO:0046688">
    <property type="term" value="P:response to copper ion"/>
    <property type="evidence" value="ECO:0007669"/>
    <property type="project" value="InterPro"/>
</dbReference>
<sequence>MSPVRRFAAGAVLAAVAILATAAPATAHDQLIESSPGDGEHLDAAPSSVTMTFSGELLVLDESTAGAVVLVVDAEGEDWATGEVEVRGRNVTAALLPDMPDGGYQVRWQVVSEDGHPIAGVIPFAIGDAVPLASTGNPESSASAPGGSSTASDQNADETGGPIRVLLVGGAGAALAVAAFALLLILRRRRAAAVPPESGDDTAENS</sequence>
<evidence type="ECO:0000313" key="10">
    <source>
        <dbReference type="Proteomes" id="UP000182126"/>
    </source>
</evidence>
<keyword evidence="6" id="KW-0472">Membrane</keyword>
<evidence type="ECO:0000256" key="4">
    <source>
        <dbReference type="ARBA" id="ARBA00023008"/>
    </source>
</evidence>
<feature type="compositionally biased region" description="Low complexity" evidence="5">
    <location>
        <begin position="140"/>
        <end position="152"/>
    </location>
</feature>
<dbReference type="SUPFAM" id="SSF81296">
    <property type="entry name" value="E set domains"/>
    <property type="match status" value="1"/>
</dbReference>
<evidence type="ECO:0000256" key="7">
    <source>
        <dbReference type="SAM" id="SignalP"/>
    </source>
</evidence>
<evidence type="ECO:0000256" key="2">
    <source>
        <dbReference type="ARBA" id="ARBA00022723"/>
    </source>
</evidence>
<dbReference type="Proteomes" id="UP000182126">
    <property type="component" value="Chromosome I"/>
</dbReference>
<dbReference type="GeneID" id="36298892"/>
<feature type="signal peptide" evidence="7">
    <location>
        <begin position="1"/>
        <end position="27"/>
    </location>
</feature>
<keyword evidence="4" id="KW-0186">Copper</keyword>
<keyword evidence="3 7" id="KW-0732">Signal</keyword>
<dbReference type="InterPro" id="IPR032694">
    <property type="entry name" value="CopC/D"/>
</dbReference>
<feature type="chain" id="PRO_5009254107" description="CopC domain-containing protein" evidence="7">
    <location>
        <begin position="28"/>
        <end position="206"/>
    </location>
</feature>
<feature type="transmembrane region" description="Helical" evidence="6">
    <location>
        <begin position="165"/>
        <end position="186"/>
    </location>
</feature>
<dbReference type="PANTHER" id="PTHR34820:SF4">
    <property type="entry name" value="INNER MEMBRANE PROTEIN YEBZ"/>
    <property type="match status" value="1"/>
</dbReference>
<comment type="subcellular location">
    <subcellularLocation>
        <location evidence="1">Cell envelope</location>
    </subcellularLocation>
</comment>
<dbReference type="Gene3D" id="2.60.40.1220">
    <property type="match status" value="1"/>
</dbReference>
<keyword evidence="2" id="KW-0479">Metal-binding</keyword>
<dbReference type="InterPro" id="IPR007348">
    <property type="entry name" value="CopC_dom"/>
</dbReference>